<protein>
    <recommendedName>
        <fullName evidence="4">Dolichyl-phosphate-mannose-protein mannosyltransferase</fullName>
    </recommendedName>
</protein>
<sequence length="490" mass="53528">MNSGLWPHVDFVTPLGILGFVPFTHFMGLGYSVGDAILYGQVAFAVCLLPLTLYVGLTRLPALAAYVFGLLMVLFAMALTYGGTGPGISMSMHYNRWAWVIASLAVLLALLPRQGRPAQLFDGVLLALLFSLLILLKVTFFVALVPGVLVALLLQERRREIVAALVAGVVFGAVLLVALGPDYWFGYAADLLNVSGSEVRPHTGVPFADIVGAPGNLAITAVGFMAFLFLHRAGHRPQAVGLLLLLPGFMFITWQNFGNDPKWLVPVSALLVAMATKARRLGDDSDASRFLLVAALACILYLPSTLTLAVSPLRHFGSDPAMFEPMLAGGPGQEDIYVRRDRGYSMKAEQFLDAPGKPWDRYADLMEMPEPTEIAGIPFPNCEFLAGSVNWLRTISTDLRNMGVEEGASLFTADILSAFWLYEPFRPLQNGAPWYYGELSGIGNADYVVVPKCGFAERVRQIIIFELSEAPFDYQVVGENERVALFRIVR</sequence>
<evidence type="ECO:0008006" key="4">
    <source>
        <dbReference type="Google" id="ProtNLM"/>
    </source>
</evidence>
<feature type="transmembrane region" description="Helical" evidence="1">
    <location>
        <begin position="239"/>
        <end position="257"/>
    </location>
</feature>
<feature type="transmembrane region" description="Helical" evidence="1">
    <location>
        <begin position="12"/>
        <end position="31"/>
    </location>
</feature>
<proteinExistence type="predicted"/>
<keyword evidence="1" id="KW-0812">Transmembrane</keyword>
<evidence type="ECO:0000256" key="1">
    <source>
        <dbReference type="SAM" id="Phobius"/>
    </source>
</evidence>
<feature type="transmembrane region" description="Helical" evidence="1">
    <location>
        <begin position="290"/>
        <end position="310"/>
    </location>
</feature>
<dbReference type="EMBL" id="WUPT01000002">
    <property type="protein sequence ID" value="MXQ08731.1"/>
    <property type="molecule type" value="Genomic_DNA"/>
</dbReference>
<accession>A0A7C9ME67</accession>
<comment type="caution">
    <text evidence="2">The sequence shown here is derived from an EMBL/GenBank/DDBJ whole genome shotgun (WGS) entry which is preliminary data.</text>
</comment>
<name>A0A7C9ME67_9RHOB</name>
<feature type="transmembrane region" description="Helical" evidence="1">
    <location>
        <begin position="63"/>
        <end position="82"/>
    </location>
</feature>
<dbReference type="Proteomes" id="UP000480350">
    <property type="component" value="Unassembled WGS sequence"/>
</dbReference>
<keyword evidence="1" id="KW-0472">Membrane</keyword>
<evidence type="ECO:0000313" key="2">
    <source>
        <dbReference type="EMBL" id="MXQ08731.1"/>
    </source>
</evidence>
<evidence type="ECO:0000313" key="3">
    <source>
        <dbReference type="Proteomes" id="UP000480350"/>
    </source>
</evidence>
<feature type="transmembrane region" description="Helical" evidence="1">
    <location>
        <begin position="161"/>
        <end position="185"/>
    </location>
</feature>
<keyword evidence="3" id="KW-1185">Reference proteome</keyword>
<reference evidence="2 3" key="1">
    <citation type="submission" date="2019-12" db="EMBL/GenBank/DDBJ databases">
        <authorList>
            <person name="Lee S.D."/>
        </authorList>
    </citation>
    <scope>NUCLEOTIDE SEQUENCE [LARGE SCALE GENOMIC DNA]</scope>
    <source>
        <strain evidence="2 3">GH1-50</strain>
    </source>
</reference>
<dbReference type="AlphaFoldDB" id="A0A7C9ME67"/>
<feature type="transmembrane region" description="Helical" evidence="1">
    <location>
        <begin position="38"/>
        <end position="57"/>
    </location>
</feature>
<keyword evidence="1" id="KW-1133">Transmembrane helix</keyword>
<feature type="transmembrane region" description="Helical" evidence="1">
    <location>
        <begin position="205"/>
        <end position="230"/>
    </location>
</feature>
<gene>
    <name evidence="2" type="ORF">GQ651_12815</name>
</gene>
<organism evidence="2 3">
    <name type="scientific">Kangsaoukella pontilimi</name>
    <dbReference type="NCBI Taxonomy" id="2691042"/>
    <lineage>
        <taxon>Bacteria</taxon>
        <taxon>Pseudomonadati</taxon>
        <taxon>Pseudomonadota</taxon>
        <taxon>Alphaproteobacteria</taxon>
        <taxon>Rhodobacterales</taxon>
        <taxon>Paracoccaceae</taxon>
        <taxon>Kangsaoukella</taxon>
    </lineage>
</organism>
<feature type="transmembrane region" description="Helical" evidence="1">
    <location>
        <begin position="94"/>
        <end position="112"/>
    </location>
</feature>
<feature type="transmembrane region" description="Helical" evidence="1">
    <location>
        <begin position="124"/>
        <end position="154"/>
    </location>
</feature>
<reference evidence="2 3" key="2">
    <citation type="submission" date="2020-03" db="EMBL/GenBank/DDBJ databases">
        <title>Kangsaoukella pontilimi gen. nov., sp. nov., a new member of the family Rhodobacteraceae isolated from a tidal mudflat.</title>
        <authorList>
            <person name="Kim I.S."/>
        </authorList>
    </citation>
    <scope>NUCLEOTIDE SEQUENCE [LARGE SCALE GENOMIC DNA]</scope>
    <source>
        <strain evidence="2 3">GH1-50</strain>
    </source>
</reference>